<organism evidence="1 2">
    <name type="scientific">Champsocephalus esox</name>
    <name type="common">pike icefish</name>
    <dbReference type="NCBI Taxonomy" id="159716"/>
    <lineage>
        <taxon>Eukaryota</taxon>
        <taxon>Metazoa</taxon>
        <taxon>Chordata</taxon>
        <taxon>Craniata</taxon>
        <taxon>Vertebrata</taxon>
        <taxon>Euteleostomi</taxon>
        <taxon>Actinopterygii</taxon>
        <taxon>Neopterygii</taxon>
        <taxon>Teleostei</taxon>
        <taxon>Neoteleostei</taxon>
        <taxon>Acanthomorphata</taxon>
        <taxon>Eupercaria</taxon>
        <taxon>Perciformes</taxon>
        <taxon>Notothenioidei</taxon>
        <taxon>Channichthyidae</taxon>
        <taxon>Champsocephalus</taxon>
    </lineage>
</organism>
<accession>A0AAN8GC41</accession>
<name>A0AAN8GC41_9TELE</name>
<evidence type="ECO:0000313" key="1">
    <source>
        <dbReference type="EMBL" id="KAK5876604.1"/>
    </source>
</evidence>
<dbReference type="AlphaFoldDB" id="A0AAN8GC41"/>
<reference evidence="1 2" key="1">
    <citation type="journal article" date="2023" name="Mol. Biol. Evol.">
        <title>Genomics of Secondarily Temperate Adaptation in the Only Non-Antarctic Icefish.</title>
        <authorList>
            <person name="Rivera-Colon A.G."/>
            <person name="Rayamajhi N."/>
            <person name="Minhas B.F."/>
            <person name="Madrigal G."/>
            <person name="Bilyk K.T."/>
            <person name="Yoon V."/>
            <person name="Hune M."/>
            <person name="Gregory S."/>
            <person name="Cheng C.H.C."/>
            <person name="Catchen J.M."/>
        </authorList>
    </citation>
    <scope>NUCLEOTIDE SEQUENCE [LARGE SCALE GENOMIC DNA]</scope>
    <source>
        <strain evidence="1">JC2023a</strain>
    </source>
</reference>
<keyword evidence="2" id="KW-1185">Reference proteome</keyword>
<evidence type="ECO:0000313" key="2">
    <source>
        <dbReference type="Proteomes" id="UP001335648"/>
    </source>
</evidence>
<protein>
    <submittedName>
        <fullName evidence="1">Uncharacterized protein</fullName>
    </submittedName>
</protein>
<gene>
    <name evidence="1" type="ORF">CesoFtcFv8_025939</name>
</gene>
<sequence length="76" mass="8337">MHSSLPGDEVGESPENLLLSFEGIDLMATFTKCCGAHELLDSDLSGSVVKNVTEREEFELIALRLLPKRAQCAILF</sequence>
<dbReference type="Proteomes" id="UP001335648">
    <property type="component" value="Unassembled WGS sequence"/>
</dbReference>
<proteinExistence type="predicted"/>
<dbReference type="EMBL" id="JAULUE010002067">
    <property type="protein sequence ID" value="KAK5876604.1"/>
    <property type="molecule type" value="Genomic_DNA"/>
</dbReference>
<comment type="caution">
    <text evidence="1">The sequence shown here is derived from an EMBL/GenBank/DDBJ whole genome shotgun (WGS) entry which is preliminary data.</text>
</comment>